<gene>
    <name evidence="1" type="ORF">Esi_0087_0078</name>
</gene>
<dbReference type="AlphaFoldDB" id="D7G875"/>
<protein>
    <submittedName>
        <fullName evidence="1">Uncharacterized protein</fullName>
    </submittedName>
</protein>
<accession>D7G875</accession>
<evidence type="ECO:0000313" key="1">
    <source>
        <dbReference type="EMBL" id="CBJ27938.1"/>
    </source>
</evidence>
<organism evidence="1 2">
    <name type="scientific">Ectocarpus siliculosus</name>
    <name type="common">Brown alga</name>
    <name type="synonym">Conferva siliculosa</name>
    <dbReference type="NCBI Taxonomy" id="2880"/>
    <lineage>
        <taxon>Eukaryota</taxon>
        <taxon>Sar</taxon>
        <taxon>Stramenopiles</taxon>
        <taxon>Ochrophyta</taxon>
        <taxon>PX clade</taxon>
        <taxon>Phaeophyceae</taxon>
        <taxon>Ectocarpales</taxon>
        <taxon>Ectocarpaceae</taxon>
        <taxon>Ectocarpus</taxon>
    </lineage>
</organism>
<dbReference type="InParanoid" id="D7G875"/>
<name>D7G875_ECTSI</name>
<dbReference type="EMBL" id="FN649751">
    <property type="protein sequence ID" value="CBJ27938.1"/>
    <property type="molecule type" value="Genomic_DNA"/>
</dbReference>
<proteinExistence type="predicted"/>
<reference evidence="1 2" key="1">
    <citation type="journal article" date="2010" name="Nature">
        <title>The Ectocarpus genome and the independent evolution of multicellularity in brown algae.</title>
        <authorList>
            <person name="Cock J.M."/>
            <person name="Sterck L."/>
            <person name="Rouze P."/>
            <person name="Scornet D."/>
            <person name="Allen A.E."/>
            <person name="Amoutzias G."/>
            <person name="Anthouard V."/>
            <person name="Artiguenave F."/>
            <person name="Aury J.M."/>
            <person name="Badger J.H."/>
            <person name="Beszteri B."/>
            <person name="Billiau K."/>
            <person name="Bonnet E."/>
            <person name="Bothwell J.H."/>
            <person name="Bowler C."/>
            <person name="Boyen C."/>
            <person name="Brownlee C."/>
            <person name="Carrano C.J."/>
            <person name="Charrier B."/>
            <person name="Cho G.Y."/>
            <person name="Coelho S.M."/>
            <person name="Collen J."/>
            <person name="Corre E."/>
            <person name="Da Silva C."/>
            <person name="Delage L."/>
            <person name="Delaroque N."/>
            <person name="Dittami S.M."/>
            <person name="Doulbeau S."/>
            <person name="Elias M."/>
            <person name="Farnham G."/>
            <person name="Gachon C.M."/>
            <person name="Gschloessl B."/>
            <person name="Heesch S."/>
            <person name="Jabbari K."/>
            <person name="Jubin C."/>
            <person name="Kawai H."/>
            <person name="Kimura K."/>
            <person name="Kloareg B."/>
            <person name="Kupper F.C."/>
            <person name="Lang D."/>
            <person name="Le Bail A."/>
            <person name="Leblanc C."/>
            <person name="Lerouge P."/>
            <person name="Lohr M."/>
            <person name="Lopez P.J."/>
            <person name="Martens C."/>
            <person name="Maumus F."/>
            <person name="Michel G."/>
            <person name="Miranda-Saavedra D."/>
            <person name="Morales J."/>
            <person name="Moreau H."/>
            <person name="Motomura T."/>
            <person name="Nagasato C."/>
            <person name="Napoli C.A."/>
            <person name="Nelson D.R."/>
            <person name="Nyvall-Collen P."/>
            <person name="Peters A.F."/>
            <person name="Pommier C."/>
            <person name="Potin P."/>
            <person name="Poulain J."/>
            <person name="Quesneville H."/>
            <person name="Read B."/>
            <person name="Rensing S.A."/>
            <person name="Ritter A."/>
            <person name="Rousvoal S."/>
            <person name="Samanta M."/>
            <person name="Samson G."/>
            <person name="Schroeder D.C."/>
            <person name="Segurens B."/>
            <person name="Strittmatter M."/>
            <person name="Tonon T."/>
            <person name="Tregear J.W."/>
            <person name="Valentin K."/>
            <person name="von Dassow P."/>
            <person name="Yamagishi T."/>
            <person name="Van de Peer Y."/>
            <person name="Wincker P."/>
        </authorList>
    </citation>
    <scope>NUCLEOTIDE SEQUENCE [LARGE SCALE GENOMIC DNA]</scope>
    <source>
        <strain evidence="2">Ec32 / CCAP1310/4</strain>
    </source>
</reference>
<sequence length="195" mass="21844">MEEQRHGGLNSIVGAWVLDLSRSDTMERFLQVTRVSEQGTRAHVRAEARHGAFNVIHLEGDTITIHRRTCANNFTESFKLDEEKVKYDGIVRTRISELVSMPSSGPTGYVRSANSTAISGGRDDVHMLESRHIMEGSLSHTQEIRLHNLTTGEHCVTNRVWTRVPMTDEHQATIGLLLLAEEPSSSSARILRENT</sequence>
<dbReference type="Proteomes" id="UP000002630">
    <property type="component" value="Linkage Group LG26"/>
</dbReference>
<keyword evidence="2" id="KW-1185">Reference proteome</keyword>
<dbReference type="EMBL" id="FN649107">
    <property type="protein sequence ID" value="CBJ27938.1"/>
    <property type="molecule type" value="Genomic_DNA"/>
</dbReference>
<dbReference type="OrthoDB" id="10317586at2759"/>
<evidence type="ECO:0000313" key="2">
    <source>
        <dbReference type="Proteomes" id="UP000002630"/>
    </source>
</evidence>